<feature type="compositionally biased region" description="Basic and acidic residues" evidence="3">
    <location>
        <begin position="444"/>
        <end position="456"/>
    </location>
</feature>
<keyword evidence="2" id="KW-0539">Nucleus</keyword>
<proteinExistence type="predicted"/>
<dbReference type="Pfam" id="PF06203">
    <property type="entry name" value="CCT"/>
    <property type="match status" value="1"/>
</dbReference>
<comment type="subcellular location">
    <subcellularLocation>
        <location evidence="1">Nucleus</location>
    </subcellularLocation>
</comment>
<name>A0A024GG55_9STRA</name>
<evidence type="ECO:0000256" key="2">
    <source>
        <dbReference type="ARBA" id="ARBA00023242"/>
    </source>
</evidence>
<dbReference type="GO" id="GO:0005634">
    <property type="term" value="C:nucleus"/>
    <property type="evidence" value="ECO:0007669"/>
    <property type="project" value="UniProtKB-SubCell"/>
</dbReference>
<accession>A0A024GG55</accession>
<dbReference type="InParanoid" id="A0A024GG55"/>
<keyword evidence="6" id="KW-1185">Reference proteome</keyword>
<reference evidence="5 6" key="1">
    <citation type="submission" date="2012-05" db="EMBL/GenBank/DDBJ databases">
        <title>Recombination and specialization in a pathogen metapopulation.</title>
        <authorList>
            <person name="Gardiner A."/>
            <person name="Kemen E."/>
            <person name="Schultz-Larsen T."/>
            <person name="MacLean D."/>
            <person name="Van Oosterhout C."/>
            <person name="Jones J.D.G."/>
        </authorList>
    </citation>
    <scope>NUCLEOTIDE SEQUENCE [LARGE SCALE GENOMIC DNA]</scope>
    <source>
        <strain evidence="5 6">Ac Nc2</strain>
    </source>
</reference>
<evidence type="ECO:0000256" key="1">
    <source>
        <dbReference type="ARBA" id="ARBA00004123"/>
    </source>
</evidence>
<feature type="region of interest" description="Disordered" evidence="3">
    <location>
        <begin position="444"/>
        <end position="469"/>
    </location>
</feature>
<dbReference type="AlphaFoldDB" id="A0A024GG55"/>
<protein>
    <recommendedName>
        <fullName evidence="4">CCT domain-containing protein</fullName>
    </recommendedName>
</protein>
<dbReference type="OrthoDB" id="162117at2759"/>
<evidence type="ECO:0000313" key="6">
    <source>
        <dbReference type="Proteomes" id="UP000053237"/>
    </source>
</evidence>
<feature type="domain" description="CCT" evidence="4">
    <location>
        <begin position="410"/>
        <end position="452"/>
    </location>
</feature>
<dbReference type="Proteomes" id="UP000053237">
    <property type="component" value="Unassembled WGS sequence"/>
</dbReference>
<sequence length="469" mass="53153">MSISSGIHVYVRHFDDAFITDEYRIKLTPHPLNWLSTINAMHQLFVANGATIDHDTFLRTLQVYLSIDGFLAKLNSRSIRWGLRENDHLVVRFSNSRTAKSHNLIGEDSVNVASRSTPEWDAIKAAKIPSDSFNYPVFISPHRNTPNLSKVQNITKRNRSISAKIKAIKLLLEYGVISSIDKDTLWHLILTNQSPALENALLIFQETGNADLFLTHWHQFQISKLKNDTSSSSFMYTDSIVEAFDGALITPQPLDSLTDITSTRRTLFDEHHTSHNHELIDVSPYLTSSQVSDSSRYVYATTDVWFPNKCIPPPYPGKPVTAVDHFKSSHSEITDPYSYVYPRGNTRYSLTEISFGHSVVPSFSGSAPRLTKVPNGLETGRVFPQDIKSFTGTGKGCVILPKPYSSEEKKARIARWLKKREHRNWSNKPSYPLRHTIAMSRRRGEDGRFVPKDKNSSNELNCTLHLAPR</sequence>
<evidence type="ECO:0000313" key="5">
    <source>
        <dbReference type="EMBL" id="CCI45493.1"/>
    </source>
</evidence>
<evidence type="ECO:0000256" key="3">
    <source>
        <dbReference type="SAM" id="MobiDB-lite"/>
    </source>
</evidence>
<comment type="caution">
    <text evidence="5">The sequence shown here is derived from an EMBL/GenBank/DDBJ whole genome shotgun (WGS) entry which is preliminary data.</text>
</comment>
<dbReference type="EMBL" id="CAIX01000100">
    <property type="protein sequence ID" value="CCI45493.1"/>
    <property type="molecule type" value="Genomic_DNA"/>
</dbReference>
<dbReference type="InterPro" id="IPR010402">
    <property type="entry name" value="CCT_domain"/>
</dbReference>
<organism evidence="5 6">
    <name type="scientific">Albugo candida</name>
    <dbReference type="NCBI Taxonomy" id="65357"/>
    <lineage>
        <taxon>Eukaryota</taxon>
        <taxon>Sar</taxon>
        <taxon>Stramenopiles</taxon>
        <taxon>Oomycota</taxon>
        <taxon>Peronosporomycetes</taxon>
        <taxon>Albuginales</taxon>
        <taxon>Albuginaceae</taxon>
        <taxon>Albugo</taxon>
    </lineage>
</organism>
<evidence type="ECO:0000259" key="4">
    <source>
        <dbReference type="Pfam" id="PF06203"/>
    </source>
</evidence>
<gene>
    <name evidence="5" type="ORF">BN9_063900</name>
</gene>